<accession>A0A9X2FIZ9</accession>
<evidence type="ECO:0000259" key="5">
    <source>
        <dbReference type="Pfam" id="PF13629"/>
    </source>
</evidence>
<evidence type="ECO:0000256" key="3">
    <source>
        <dbReference type="SAM" id="Phobius"/>
    </source>
</evidence>
<feature type="domain" description="Pilus formation protein N-terminal" evidence="5">
    <location>
        <begin position="58"/>
        <end position="126"/>
    </location>
</feature>
<reference evidence="6" key="1">
    <citation type="submission" date="2022-06" db="EMBL/GenBank/DDBJ databases">
        <title>Aeoliella straminimaris, a novel planctomycete from sediments.</title>
        <authorList>
            <person name="Vitorino I.R."/>
            <person name="Lage O.M."/>
        </authorList>
    </citation>
    <scope>NUCLEOTIDE SEQUENCE</scope>
    <source>
        <strain evidence="6">ICT_H6.2</strain>
    </source>
</reference>
<evidence type="ECO:0000256" key="2">
    <source>
        <dbReference type="SAM" id="MobiDB-lite"/>
    </source>
</evidence>
<dbReference type="GO" id="GO:0009306">
    <property type="term" value="P:protein secretion"/>
    <property type="evidence" value="ECO:0007669"/>
    <property type="project" value="InterPro"/>
</dbReference>
<dbReference type="AlphaFoldDB" id="A0A9X2FIZ9"/>
<dbReference type="Pfam" id="PF00263">
    <property type="entry name" value="Secretin"/>
    <property type="match status" value="1"/>
</dbReference>
<gene>
    <name evidence="6" type="ORF">NG895_21750</name>
</gene>
<sequence length="598" mass="63576">MYEHIQPCFGRIALSWIAGVMACAWAVTATHLAQGQEHSAASAEFTTPNIIRHISRESERLEMTANASRILTLDMKIPRVQVNNPELVTVTPLSATQIQVSAKKPGVTQINLWDQNNSLHSLDVIIYGDVKELEHALRAQFPNSSVGVRKYSQSLMLTGFVDSPDHVGPIMRLAEDYAPKVINALDVGGVQQVLLKVKVFEVSRTKLRRLGVDWAAFGSGGDFAVNSISGLVGTFDSAERAVTSTGETFAFGLVNGGDSFFGFLDALQQNNLATILAEPNIVSVSGRPAQFLEGGEIPILVPQSLGTSSIEFKPFGTQVDFLPIVLGNGNIRLEVRPRVSAIDDSIGIVLQNQAIPGFRVRQADTAVEMRAGQTFALAGLIQRKKEAVHRGLPFVSDIPVLGVPFRKVEEEVNEIELLILVTPEFVDAMDPHEVPPCGPGMGSMSPDNCTLYWGGHLEVPNAYGPCAQGCQGGCNTGADCNDGTFGQPGSYSGSMLPGEQIMTPEPMPYGGESTPTPADAPMHGELRMPDTGALIPAGGDRLRKAALPGEIPGGYNTPRTANYRRAAGPSTPPAVPSPTSSDSAGSGGLIGPVGYDVE</sequence>
<evidence type="ECO:0000256" key="1">
    <source>
        <dbReference type="RuleBase" id="RU004003"/>
    </source>
</evidence>
<evidence type="ECO:0000259" key="4">
    <source>
        <dbReference type="Pfam" id="PF00263"/>
    </source>
</evidence>
<dbReference type="PANTHER" id="PTHR30332">
    <property type="entry name" value="PROBABLE GENERAL SECRETION PATHWAY PROTEIN D"/>
    <property type="match status" value="1"/>
</dbReference>
<dbReference type="PRINTS" id="PR00811">
    <property type="entry name" value="BCTERIALGSPD"/>
</dbReference>
<feature type="domain" description="Type II/III secretion system secretin-like" evidence="4">
    <location>
        <begin position="266"/>
        <end position="426"/>
    </location>
</feature>
<organism evidence="6 7">
    <name type="scientific">Aeoliella straminimaris</name>
    <dbReference type="NCBI Taxonomy" id="2954799"/>
    <lineage>
        <taxon>Bacteria</taxon>
        <taxon>Pseudomonadati</taxon>
        <taxon>Planctomycetota</taxon>
        <taxon>Planctomycetia</taxon>
        <taxon>Pirellulales</taxon>
        <taxon>Lacipirellulaceae</taxon>
        <taxon>Aeoliella</taxon>
    </lineage>
</organism>
<keyword evidence="3" id="KW-0812">Transmembrane</keyword>
<feature type="region of interest" description="Disordered" evidence="2">
    <location>
        <begin position="546"/>
        <end position="598"/>
    </location>
</feature>
<dbReference type="GO" id="GO:0015627">
    <property type="term" value="C:type II protein secretion system complex"/>
    <property type="evidence" value="ECO:0007669"/>
    <property type="project" value="TreeGrafter"/>
</dbReference>
<evidence type="ECO:0000313" key="6">
    <source>
        <dbReference type="EMBL" id="MCO6046531.1"/>
    </source>
</evidence>
<dbReference type="Pfam" id="PF13629">
    <property type="entry name" value="T2SS-T3SS_pil_N"/>
    <property type="match status" value="1"/>
</dbReference>
<comment type="similarity">
    <text evidence="1">Belongs to the bacterial secretin family.</text>
</comment>
<keyword evidence="3" id="KW-0472">Membrane</keyword>
<dbReference type="EMBL" id="JAMXLR010000076">
    <property type="protein sequence ID" value="MCO6046531.1"/>
    <property type="molecule type" value="Genomic_DNA"/>
</dbReference>
<dbReference type="InterPro" id="IPR001775">
    <property type="entry name" value="GspD/PilQ"/>
</dbReference>
<dbReference type="InterPro" id="IPR032789">
    <property type="entry name" value="T2SS-T3SS_pil_N"/>
</dbReference>
<keyword evidence="7" id="KW-1185">Reference proteome</keyword>
<dbReference type="PANTHER" id="PTHR30332:SF17">
    <property type="entry name" value="TYPE IV PILIATION SYSTEM PROTEIN DR_0774-RELATED"/>
    <property type="match status" value="1"/>
</dbReference>
<feature type="transmembrane region" description="Helical" evidence="3">
    <location>
        <begin position="12"/>
        <end position="33"/>
    </location>
</feature>
<protein>
    <submittedName>
        <fullName evidence="6">Pilus assembly protein N-terminal domain-containing protein</fullName>
    </submittedName>
</protein>
<comment type="caution">
    <text evidence="6">The sequence shown here is derived from an EMBL/GenBank/DDBJ whole genome shotgun (WGS) entry which is preliminary data.</text>
</comment>
<dbReference type="InterPro" id="IPR004846">
    <property type="entry name" value="T2SS/T3SS_dom"/>
</dbReference>
<dbReference type="RefSeq" id="WP_252854646.1">
    <property type="nucleotide sequence ID" value="NZ_JAMXLR010000076.1"/>
</dbReference>
<proteinExistence type="inferred from homology"/>
<keyword evidence="3" id="KW-1133">Transmembrane helix</keyword>
<dbReference type="InterPro" id="IPR050810">
    <property type="entry name" value="Bact_Secretion_Sys_Channel"/>
</dbReference>
<evidence type="ECO:0000313" key="7">
    <source>
        <dbReference type="Proteomes" id="UP001155241"/>
    </source>
</evidence>
<dbReference type="Proteomes" id="UP001155241">
    <property type="component" value="Unassembled WGS sequence"/>
</dbReference>
<name>A0A9X2FIZ9_9BACT</name>